<name>A0ABQ5V650_9PROT</name>
<gene>
    <name evidence="5 7" type="primary">hrcA</name>
    <name evidence="7" type="ORF">GCM10007853_00730</name>
</gene>
<dbReference type="PANTHER" id="PTHR34824:SF1">
    <property type="entry name" value="HEAT-INDUCIBLE TRANSCRIPTION REPRESSOR HRCA"/>
    <property type="match status" value="1"/>
</dbReference>
<comment type="similarity">
    <text evidence="5">Belongs to the HrcA family.</text>
</comment>
<evidence type="ECO:0000256" key="2">
    <source>
        <dbReference type="ARBA" id="ARBA00023015"/>
    </source>
</evidence>
<dbReference type="InterPro" id="IPR002571">
    <property type="entry name" value="HrcA"/>
</dbReference>
<dbReference type="InterPro" id="IPR021153">
    <property type="entry name" value="HrcA_C"/>
</dbReference>
<evidence type="ECO:0000256" key="5">
    <source>
        <dbReference type="HAMAP-Rule" id="MF_00081"/>
    </source>
</evidence>
<dbReference type="InterPro" id="IPR036388">
    <property type="entry name" value="WH-like_DNA-bd_sf"/>
</dbReference>
<keyword evidence="1 5" id="KW-0678">Repressor</keyword>
<keyword evidence="8" id="KW-1185">Reference proteome</keyword>
<protein>
    <recommendedName>
        <fullName evidence="5">Heat-inducible transcription repressor HrcA</fullName>
    </recommendedName>
</protein>
<dbReference type="Proteomes" id="UP001161391">
    <property type="component" value="Unassembled WGS sequence"/>
</dbReference>
<evidence type="ECO:0000256" key="3">
    <source>
        <dbReference type="ARBA" id="ARBA00023016"/>
    </source>
</evidence>
<dbReference type="Gene3D" id="3.30.450.40">
    <property type="match status" value="1"/>
</dbReference>
<proteinExistence type="inferred from homology"/>
<keyword evidence="3 5" id="KW-0346">Stress response</keyword>
<accession>A0ABQ5V650</accession>
<evidence type="ECO:0000313" key="7">
    <source>
        <dbReference type="EMBL" id="GLQ22199.1"/>
    </source>
</evidence>
<dbReference type="InterPro" id="IPR023120">
    <property type="entry name" value="WHTH_transcript_rep_HrcA_IDD"/>
</dbReference>
<sequence length="356" mass="38359">MSAPATFPLSELDARARDIFGAVVSAYLESGLPVGSKTIALSGTALSPASIRSVMADLTHMGLLESPHVSAGRQPTQIGLRLYVDGLLEIGDIAKDERRRLEAQIAASGREPDQVFTEASTLLAGFAGGAGLVLAPEPVTQTALSHVEFVGLDDGRTLVVMVHEDGRVENRLMPRPDGVLSASLERAGNFLSARLRGRQLSEARADILAEMEQGRAAIDVAAATLIKQGLANWTDEPAKDRKLIVRGQARLLDNMDAQTDLERIRLLFEDLERKEELISLLDQTEHADGVRIFIGTENPLFSLTSSSVVIAPYRDQAGKLLGALGVIGPTRLNYGRVIPMVDLTAKLVGETLTRRR</sequence>
<comment type="caution">
    <text evidence="7">The sequence shown here is derived from an EMBL/GenBank/DDBJ whole genome shotgun (WGS) entry which is preliminary data.</text>
</comment>
<dbReference type="RefSeq" id="WP_284386485.1">
    <property type="nucleotide sequence ID" value="NZ_BSNK01000001.1"/>
</dbReference>
<dbReference type="PIRSF" id="PIRSF005485">
    <property type="entry name" value="HrcA"/>
    <property type="match status" value="1"/>
</dbReference>
<dbReference type="PANTHER" id="PTHR34824">
    <property type="entry name" value="HEAT-INDUCIBLE TRANSCRIPTION REPRESSOR HRCA"/>
    <property type="match status" value="1"/>
</dbReference>
<dbReference type="HAMAP" id="MF_00081">
    <property type="entry name" value="HrcA"/>
    <property type="match status" value="1"/>
</dbReference>
<dbReference type="SUPFAM" id="SSF55781">
    <property type="entry name" value="GAF domain-like"/>
    <property type="match status" value="1"/>
</dbReference>
<keyword evidence="4 5" id="KW-0804">Transcription</keyword>
<comment type="function">
    <text evidence="5">Negative regulator of class I heat shock genes (grpE-dnaK-dnaJ and groELS operons). Prevents heat-shock induction of these operons.</text>
</comment>
<feature type="domain" description="Heat-inducible transcription repressor HrcA C-terminal" evidence="6">
    <location>
        <begin position="113"/>
        <end position="338"/>
    </location>
</feature>
<evidence type="ECO:0000256" key="4">
    <source>
        <dbReference type="ARBA" id="ARBA00023163"/>
    </source>
</evidence>
<dbReference type="SUPFAM" id="SSF46785">
    <property type="entry name" value="Winged helix' DNA-binding domain"/>
    <property type="match status" value="1"/>
</dbReference>
<reference evidence="7" key="2">
    <citation type="submission" date="2023-01" db="EMBL/GenBank/DDBJ databases">
        <title>Draft genome sequence of Algimonas ampicilliniresistens strain NBRC 108219.</title>
        <authorList>
            <person name="Sun Q."/>
            <person name="Mori K."/>
        </authorList>
    </citation>
    <scope>NUCLEOTIDE SEQUENCE</scope>
    <source>
        <strain evidence="7">NBRC 108219</strain>
    </source>
</reference>
<dbReference type="InterPro" id="IPR029016">
    <property type="entry name" value="GAF-like_dom_sf"/>
</dbReference>
<dbReference type="NCBIfam" id="TIGR00331">
    <property type="entry name" value="hrcA"/>
    <property type="match status" value="1"/>
</dbReference>
<reference evidence="7" key="1">
    <citation type="journal article" date="2014" name="Int. J. Syst. Evol. Microbiol.">
        <title>Complete genome of a new Firmicutes species belonging to the dominant human colonic microbiota ('Ruminococcus bicirculans') reveals two chromosomes and a selective capacity to utilize plant glucans.</title>
        <authorList>
            <consortium name="NISC Comparative Sequencing Program"/>
            <person name="Wegmann U."/>
            <person name="Louis P."/>
            <person name="Goesmann A."/>
            <person name="Henrissat B."/>
            <person name="Duncan S.H."/>
            <person name="Flint H.J."/>
        </authorList>
    </citation>
    <scope>NUCLEOTIDE SEQUENCE</scope>
    <source>
        <strain evidence="7">NBRC 108219</strain>
    </source>
</reference>
<evidence type="ECO:0000256" key="1">
    <source>
        <dbReference type="ARBA" id="ARBA00022491"/>
    </source>
</evidence>
<evidence type="ECO:0000259" key="6">
    <source>
        <dbReference type="Pfam" id="PF01628"/>
    </source>
</evidence>
<dbReference type="Gene3D" id="1.10.10.10">
    <property type="entry name" value="Winged helix-like DNA-binding domain superfamily/Winged helix DNA-binding domain"/>
    <property type="match status" value="1"/>
</dbReference>
<evidence type="ECO:0000313" key="8">
    <source>
        <dbReference type="Proteomes" id="UP001161391"/>
    </source>
</evidence>
<dbReference type="Pfam" id="PF01628">
    <property type="entry name" value="HrcA"/>
    <property type="match status" value="1"/>
</dbReference>
<dbReference type="InterPro" id="IPR036390">
    <property type="entry name" value="WH_DNA-bd_sf"/>
</dbReference>
<organism evidence="7 8">
    <name type="scientific">Algimonas ampicilliniresistens</name>
    <dbReference type="NCBI Taxonomy" id="1298735"/>
    <lineage>
        <taxon>Bacteria</taxon>
        <taxon>Pseudomonadati</taxon>
        <taxon>Pseudomonadota</taxon>
        <taxon>Alphaproteobacteria</taxon>
        <taxon>Maricaulales</taxon>
        <taxon>Robiginitomaculaceae</taxon>
        <taxon>Algimonas</taxon>
    </lineage>
</organism>
<dbReference type="EMBL" id="BSNK01000001">
    <property type="protein sequence ID" value="GLQ22199.1"/>
    <property type="molecule type" value="Genomic_DNA"/>
</dbReference>
<dbReference type="Gene3D" id="3.30.390.60">
    <property type="entry name" value="Heat-inducible transcription repressor hrca homolog, domain 3"/>
    <property type="match status" value="1"/>
</dbReference>
<keyword evidence="2 5" id="KW-0805">Transcription regulation</keyword>